<gene>
    <name evidence="2" type="ORF">K5I21_12790</name>
</gene>
<evidence type="ECO:0000313" key="2">
    <source>
        <dbReference type="EMBL" id="MCK0086732.1"/>
    </source>
</evidence>
<feature type="coiled-coil region" evidence="1">
    <location>
        <begin position="74"/>
        <end position="139"/>
    </location>
</feature>
<sequence length="176" mass="20697">MDEGSAEWYNVKSQISSCKDAIRQCEENQAKWNEEILNLPVRRIERYLELLGFIKQDLSNFIDEQSSLGKDISQEQLQKLIELSSKQIDKLKEEHEELVKKLSNYDYGSDKFNEVQKSIQDCENEMSSLIQEQIQYNKQILDIPLNKLNDLKDQLSNIKVHWMVLQTIMTQPFPLS</sequence>
<accession>A0AAW5F478</accession>
<proteinExistence type="predicted"/>
<dbReference type="AlphaFoldDB" id="A0AAW5F478"/>
<evidence type="ECO:0000256" key="1">
    <source>
        <dbReference type="SAM" id="Coils"/>
    </source>
</evidence>
<comment type="caution">
    <text evidence="2">The sequence shown here is derived from an EMBL/GenBank/DDBJ whole genome shotgun (WGS) entry which is preliminary data.</text>
</comment>
<dbReference type="RefSeq" id="WP_247213225.1">
    <property type="nucleotide sequence ID" value="NZ_JAINVB010000001.1"/>
</dbReference>
<name>A0AAW5F478_CLOSY</name>
<organism evidence="2 3">
    <name type="scientific">Clostridium symbiosum</name>
    <name type="common">Bacteroides symbiosus</name>
    <dbReference type="NCBI Taxonomy" id="1512"/>
    <lineage>
        <taxon>Bacteria</taxon>
        <taxon>Bacillati</taxon>
        <taxon>Bacillota</taxon>
        <taxon>Clostridia</taxon>
        <taxon>Lachnospirales</taxon>
        <taxon>Lachnospiraceae</taxon>
        <taxon>Otoolea</taxon>
    </lineage>
</organism>
<protein>
    <submittedName>
        <fullName evidence="2">Uncharacterized protein</fullName>
    </submittedName>
</protein>
<evidence type="ECO:0000313" key="3">
    <source>
        <dbReference type="Proteomes" id="UP001203136"/>
    </source>
</evidence>
<dbReference type="EMBL" id="JAINVB010000001">
    <property type="protein sequence ID" value="MCK0086732.1"/>
    <property type="molecule type" value="Genomic_DNA"/>
</dbReference>
<dbReference type="Proteomes" id="UP001203136">
    <property type="component" value="Unassembled WGS sequence"/>
</dbReference>
<keyword evidence="1" id="KW-0175">Coiled coil</keyword>
<reference evidence="2" key="1">
    <citation type="journal article" date="2022" name="Cell Host Microbe">
        <title>Colonization of the live biotherapeutic product VE303 and modulation of the microbiota and metabolites in healthy volunteers.</title>
        <authorList>
            <person name="Dsouza M."/>
            <person name="Menon R."/>
            <person name="Crossette E."/>
            <person name="Bhattarai S.K."/>
            <person name="Schneider J."/>
            <person name="Kim Y.G."/>
            <person name="Reddy S."/>
            <person name="Caballero S."/>
            <person name="Felix C."/>
            <person name="Cornacchione L."/>
            <person name="Hendrickson J."/>
            <person name="Watson A.R."/>
            <person name="Minot S.S."/>
            <person name="Greenfield N."/>
            <person name="Schopf L."/>
            <person name="Szabady R."/>
            <person name="Patarroyo J."/>
            <person name="Smith W."/>
            <person name="Harrison P."/>
            <person name="Kuijper E.J."/>
            <person name="Kelly C.P."/>
            <person name="Olle B."/>
            <person name="Bobilev D."/>
            <person name="Silber J.L."/>
            <person name="Bucci V."/>
            <person name="Roberts B."/>
            <person name="Faith J."/>
            <person name="Norman J.M."/>
        </authorList>
    </citation>
    <scope>NUCLEOTIDE SEQUENCE</scope>
    <source>
        <strain evidence="2">VE303-04</strain>
    </source>
</reference>